<keyword evidence="6 25" id="KW-0812">Transmembrane</keyword>
<feature type="domain" description="C-type lectin" evidence="27">
    <location>
        <begin position="362"/>
        <end position="483"/>
    </location>
</feature>
<feature type="domain" description="Sushi" evidence="28">
    <location>
        <begin position="895"/>
        <end position="956"/>
    </location>
</feature>
<evidence type="ECO:0000256" key="25">
    <source>
        <dbReference type="SAM" id="Phobius"/>
    </source>
</evidence>
<feature type="domain" description="Sushi" evidence="28">
    <location>
        <begin position="1159"/>
        <end position="1219"/>
    </location>
</feature>
<feature type="disulfide bond" evidence="23">
    <location>
        <begin position="180"/>
        <end position="189"/>
    </location>
</feature>
<dbReference type="InterPro" id="IPR000742">
    <property type="entry name" value="EGF"/>
</dbReference>
<dbReference type="InterPro" id="IPR016186">
    <property type="entry name" value="C-type_lectin-like/link_sf"/>
</dbReference>
<keyword evidence="10" id="KW-0677">Repeat</keyword>
<dbReference type="PANTHER" id="PTHR19325:SF493">
    <property type="entry name" value="E-SELECTIN"/>
    <property type="match status" value="1"/>
</dbReference>
<evidence type="ECO:0000256" key="8">
    <source>
        <dbReference type="ARBA" id="ARBA00022729"/>
    </source>
</evidence>
<keyword evidence="4 23" id="KW-0245">EGF-like domain</keyword>
<dbReference type="FunFam" id="3.10.100.10:FF:000007">
    <property type="entry name" value="L-selectin"/>
    <property type="match status" value="1"/>
</dbReference>
<dbReference type="InterPro" id="IPR033991">
    <property type="entry name" value="Selectin_CTLD"/>
</dbReference>
<feature type="domain" description="Sushi" evidence="28">
    <location>
        <begin position="1081"/>
        <end position="1142"/>
    </location>
</feature>
<evidence type="ECO:0000256" key="4">
    <source>
        <dbReference type="ARBA" id="ARBA00022536"/>
    </source>
</evidence>
<evidence type="ECO:0000256" key="17">
    <source>
        <dbReference type="ARBA" id="ARBA00038738"/>
    </source>
</evidence>
<keyword evidence="7" id="KW-0479">Metal-binding</keyword>
<dbReference type="SMART" id="SM00034">
    <property type="entry name" value="CLECT"/>
    <property type="match status" value="2"/>
</dbReference>
<dbReference type="SUPFAM" id="SSF57535">
    <property type="entry name" value="Complement control module/SCR domain"/>
    <property type="match status" value="12"/>
</dbReference>
<comment type="function">
    <text evidence="22">Cell-surface glycoprotein having a role in immunoadhesion. Mediates in the adhesion of blood neutrophils in cytokine-activated endothelium through interaction with SELPLG/PSGL1. May have a role in capillary morphogenesis.</text>
</comment>
<evidence type="ECO:0000259" key="26">
    <source>
        <dbReference type="PROSITE" id="PS50026"/>
    </source>
</evidence>
<dbReference type="PROSITE" id="PS01186">
    <property type="entry name" value="EGF_2"/>
    <property type="match status" value="2"/>
</dbReference>
<dbReference type="InterPro" id="IPR013032">
    <property type="entry name" value="EGF-like_CS"/>
</dbReference>
<dbReference type="InterPro" id="IPR035976">
    <property type="entry name" value="Sushi/SCR/CCP_sf"/>
</dbReference>
<dbReference type="Pfam" id="PF00059">
    <property type="entry name" value="Lectin_C"/>
    <property type="match status" value="2"/>
</dbReference>
<feature type="domain" description="EGF-like" evidence="26">
    <location>
        <begin position="154"/>
        <end position="190"/>
    </location>
</feature>
<reference evidence="29 30" key="1">
    <citation type="submission" date="2021-04" db="EMBL/GenBank/DDBJ databases">
        <authorList>
            <person name="De Guttry C."/>
            <person name="Zahm M."/>
            <person name="Klopp C."/>
            <person name="Cabau C."/>
            <person name="Louis A."/>
            <person name="Berthelot C."/>
            <person name="Parey E."/>
            <person name="Roest Crollius H."/>
            <person name="Montfort J."/>
            <person name="Robinson-Rechavi M."/>
            <person name="Bucao C."/>
            <person name="Bouchez O."/>
            <person name="Gislard M."/>
            <person name="Lluch J."/>
            <person name="Milhes M."/>
            <person name="Lampietro C."/>
            <person name="Lopez Roques C."/>
            <person name="Donnadieu C."/>
            <person name="Braasch I."/>
            <person name="Desvignes T."/>
            <person name="Postlethwait J."/>
            <person name="Bobe J."/>
            <person name="Wedekind C."/>
            <person name="Guiguen Y."/>
        </authorList>
    </citation>
    <scope>NUCLEOTIDE SEQUENCE [LARGE SCALE GENOMIC DNA]</scope>
    <source>
        <strain evidence="29">Cs_M1</strain>
        <tissue evidence="29">Blood</tissue>
    </source>
</reference>
<evidence type="ECO:0000256" key="21">
    <source>
        <dbReference type="ARBA" id="ARBA00043124"/>
    </source>
</evidence>
<keyword evidence="5 24" id="KW-0768">Sushi</keyword>
<feature type="disulfide bond" evidence="24">
    <location>
        <begin position="741"/>
        <end position="768"/>
    </location>
</feature>
<evidence type="ECO:0000256" key="5">
    <source>
        <dbReference type="ARBA" id="ARBA00022659"/>
    </source>
</evidence>
<dbReference type="InterPro" id="IPR050350">
    <property type="entry name" value="Compl-Cell_Adhes-Reg"/>
</dbReference>
<keyword evidence="15 23" id="KW-1015">Disulfide bond</keyword>
<feature type="disulfide bond" evidence="24">
    <location>
        <begin position="554"/>
        <end position="581"/>
    </location>
</feature>
<feature type="domain" description="Sushi" evidence="28">
    <location>
        <begin position="833"/>
        <end position="894"/>
    </location>
</feature>
<evidence type="ECO:0000256" key="11">
    <source>
        <dbReference type="ARBA" id="ARBA00022837"/>
    </source>
</evidence>
<keyword evidence="8" id="KW-0732">Signal</keyword>
<dbReference type="PANTHER" id="PTHR19325">
    <property type="entry name" value="COMPLEMENT COMPONENT-RELATED SUSHI DOMAIN-CONTAINING"/>
    <property type="match status" value="1"/>
</dbReference>
<dbReference type="InterPro" id="IPR001881">
    <property type="entry name" value="EGF-like_Ca-bd_dom"/>
</dbReference>
<name>A0AAN8LNE3_9TELE</name>
<organism evidence="29 30">
    <name type="scientific">Coregonus suidteri</name>
    <dbReference type="NCBI Taxonomy" id="861788"/>
    <lineage>
        <taxon>Eukaryota</taxon>
        <taxon>Metazoa</taxon>
        <taxon>Chordata</taxon>
        <taxon>Craniata</taxon>
        <taxon>Vertebrata</taxon>
        <taxon>Euteleostomi</taxon>
        <taxon>Actinopterygii</taxon>
        <taxon>Neopterygii</taxon>
        <taxon>Teleostei</taxon>
        <taxon>Protacanthopterygii</taxon>
        <taxon>Salmoniformes</taxon>
        <taxon>Salmonidae</taxon>
        <taxon>Coregoninae</taxon>
        <taxon>Coregonus</taxon>
    </lineage>
</organism>
<evidence type="ECO:0000256" key="20">
    <source>
        <dbReference type="ARBA" id="ARBA00042113"/>
    </source>
</evidence>
<feature type="domain" description="Sushi" evidence="28">
    <location>
        <begin position="1019"/>
        <end position="1080"/>
    </location>
</feature>
<dbReference type="InterPro" id="IPR018378">
    <property type="entry name" value="C-type_lectin_CS"/>
</dbReference>
<evidence type="ECO:0000259" key="28">
    <source>
        <dbReference type="PROSITE" id="PS50923"/>
    </source>
</evidence>
<dbReference type="PROSITE" id="PS50923">
    <property type="entry name" value="SUSHI"/>
    <property type="match status" value="11"/>
</dbReference>
<dbReference type="SMART" id="SM00179">
    <property type="entry name" value="EGF_CA"/>
    <property type="match status" value="2"/>
</dbReference>
<dbReference type="CDD" id="cd03592">
    <property type="entry name" value="CLECT_selectins_like"/>
    <property type="match status" value="1"/>
</dbReference>
<evidence type="ECO:0000256" key="23">
    <source>
        <dbReference type="PROSITE-ProRule" id="PRU00076"/>
    </source>
</evidence>
<dbReference type="GO" id="GO:0007155">
    <property type="term" value="P:cell adhesion"/>
    <property type="evidence" value="ECO:0007669"/>
    <property type="project" value="UniProtKB-KW"/>
</dbReference>
<evidence type="ECO:0000256" key="9">
    <source>
        <dbReference type="ARBA" id="ARBA00022734"/>
    </source>
</evidence>
<proteinExistence type="inferred from homology"/>
<feature type="domain" description="EGF-like" evidence="26">
    <location>
        <begin position="483"/>
        <end position="519"/>
    </location>
</feature>
<dbReference type="FunFam" id="2.10.70.10:FF:000001">
    <property type="entry name" value="Selectin P"/>
    <property type="match status" value="11"/>
</dbReference>
<evidence type="ECO:0000256" key="7">
    <source>
        <dbReference type="ARBA" id="ARBA00022723"/>
    </source>
</evidence>
<dbReference type="Gene3D" id="3.10.100.10">
    <property type="entry name" value="Mannose-Binding Protein A, subunit A"/>
    <property type="match status" value="2"/>
</dbReference>
<dbReference type="GO" id="GO:0005886">
    <property type="term" value="C:plasma membrane"/>
    <property type="evidence" value="ECO:0007669"/>
    <property type="project" value="UniProtKB-SubCell"/>
</dbReference>
<dbReference type="InterPro" id="IPR000436">
    <property type="entry name" value="Sushi_SCR_CCP_dom"/>
</dbReference>
<comment type="subunit">
    <text evidence="17">Interacts with SELPLG/PSGL1 and PODXL2 through the sialyl Lewis X epitope. SELPLG sulfation appears not to be required for this interaction.</text>
</comment>
<feature type="domain" description="Sushi" evidence="28">
    <location>
        <begin position="647"/>
        <end position="708"/>
    </location>
</feature>
<dbReference type="Pfam" id="PF00084">
    <property type="entry name" value="Sushi"/>
    <property type="match status" value="11"/>
</dbReference>
<evidence type="ECO:0000256" key="10">
    <source>
        <dbReference type="ARBA" id="ARBA00022737"/>
    </source>
</evidence>
<evidence type="ECO:0000256" key="1">
    <source>
        <dbReference type="ARBA" id="ARBA00004251"/>
    </source>
</evidence>
<dbReference type="InterPro" id="IPR002396">
    <property type="entry name" value="Selectin_superfamily"/>
</dbReference>
<feature type="domain" description="Sushi" evidence="28">
    <location>
        <begin position="584"/>
        <end position="646"/>
    </location>
</feature>
<evidence type="ECO:0000256" key="15">
    <source>
        <dbReference type="ARBA" id="ARBA00023157"/>
    </source>
</evidence>
<evidence type="ECO:0000313" key="30">
    <source>
        <dbReference type="Proteomes" id="UP001356427"/>
    </source>
</evidence>
<comment type="caution">
    <text evidence="23">Lacks conserved residue(s) required for the propagation of feature annotation.</text>
</comment>
<evidence type="ECO:0000256" key="16">
    <source>
        <dbReference type="ARBA" id="ARBA00023180"/>
    </source>
</evidence>
<feature type="disulfide bond" evidence="24">
    <location>
        <begin position="927"/>
        <end position="954"/>
    </location>
</feature>
<dbReference type="CDD" id="cd00033">
    <property type="entry name" value="CCP"/>
    <property type="match status" value="12"/>
</dbReference>
<evidence type="ECO:0000256" key="3">
    <source>
        <dbReference type="ARBA" id="ARBA00022475"/>
    </source>
</evidence>
<evidence type="ECO:0000256" key="18">
    <source>
        <dbReference type="ARBA" id="ARBA00040812"/>
    </source>
</evidence>
<evidence type="ECO:0000256" key="2">
    <source>
        <dbReference type="ARBA" id="ARBA00007360"/>
    </source>
</evidence>
<dbReference type="Gene3D" id="2.10.70.10">
    <property type="entry name" value="Complement Module, domain 1"/>
    <property type="match status" value="11"/>
</dbReference>
<feature type="transmembrane region" description="Helical" evidence="25">
    <location>
        <begin position="1230"/>
        <end position="1254"/>
    </location>
</feature>
<evidence type="ECO:0000259" key="27">
    <source>
        <dbReference type="PROSITE" id="PS50041"/>
    </source>
</evidence>
<feature type="transmembrane region" description="Helical" evidence="25">
    <location>
        <begin position="12"/>
        <end position="34"/>
    </location>
</feature>
<comment type="similarity">
    <text evidence="2">Belongs to the selectin/LECAM family.</text>
</comment>
<dbReference type="EMBL" id="JAGTTL010000013">
    <property type="protein sequence ID" value="KAK6313688.1"/>
    <property type="molecule type" value="Genomic_DNA"/>
</dbReference>
<comment type="subcellular location">
    <subcellularLocation>
        <location evidence="1">Cell membrane</location>
        <topology evidence="1">Single-pass type I membrane protein</topology>
    </subcellularLocation>
</comment>
<dbReference type="PROSITE" id="PS50041">
    <property type="entry name" value="C_TYPE_LECTIN_2"/>
    <property type="match status" value="2"/>
</dbReference>
<feature type="disulfide bond" evidence="24">
    <location>
        <begin position="679"/>
        <end position="706"/>
    </location>
</feature>
<dbReference type="SMART" id="SM00181">
    <property type="entry name" value="EGF"/>
    <property type="match status" value="2"/>
</dbReference>
<keyword evidence="9" id="KW-0430">Lectin</keyword>
<feature type="domain" description="C-type lectin" evidence="27">
    <location>
        <begin position="31"/>
        <end position="154"/>
    </location>
</feature>
<feature type="domain" description="Sushi" evidence="28">
    <location>
        <begin position="522"/>
        <end position="583"/>
    </location>
</feature>
<comment type="caution">
    <text evidence="29">The sequence shown here is derived from an EMBL/GenBank/DDBJ whole genome shotgun (WGS) entry which is preliminary data.</text>
</comment>
<gene>
    <name evidence="29" type="ORF">J4Q44_G00151470</name>
</gene>
<evidence type="ECO:0000256" key="12">
    <source>
        <dbReference type="ARBA" id="ARBA00022889"/>
    </source>
</evidence>
<keyword evidence="14 25" id="KW-0472">Membrane</keyword>
<evidence type="ECO:0000256" key="19">
    <source>
        <dbReference type="ARBA" id="ARBA00041401"/>
    </source>
</evidence>
<dbReference type="GO" id="GO:0030246">
    <property type="term" value="F:carbohydrate binding"/>
    <property type="evidence" value="ECO:0007669"/>
    <property type="project" value="UniProtKB-KW"/>
</dbReference>
<accession>A0AAN8LNE3</accession>
<sequence>MAVYGPSFRQPQLVTTMWMLIIVLGTCGGCAMAWTYHYSEKTMNWTMAREWCRMNNHTDMMAIQNQEENNYLRDVLPDRTGSPYYWIGITKINESWTWIGTNGTWVGNYSWAPNEPNNILGEECVEMYVNKGNSENHGKWNDDKCSNLKYSLCYREQCNQTSCKGQGRCLETINNFTCVCEPGFEGHGCQTAKGCDPFCLPDGFVNCSAVDLTVNSTCRLSCEKGSLLLGLPEVSCSMDRVWTGVRGDDVWSRIWSWSGRRPVCASYQHVLMVVAAGSMLSMSCCICCCFNHRKRKKHAQLRYEWDAGFSPRPCTCTFYLPNLDEEMLQWSNYLRQSLYNRLLVTLLITIYHDLLTSEIGGVQAWTYNYSTNPNLEWDSARQWCRQHYTDMVAIQNQEEIVYLNNMLPKNSQYYWIGLRKVNEVWTWMGTNKTLTKEAENWATGEPNNVGDGQDCVEIYIKRGKDEAKWNDERCTKKKGALCYTASCSQHCCSTHAECLENIGDYTCQCDPGFKGPRCQEAVECDAVSDPEQGSVNCDHPHGPFAFNSSCQFHCARGYQLLGAPQLLCQATGLWDHPATQCQVKQCPALDSGPHRGTMNCSDPIALHSYNSTCEFSCDLGFDLIGPDMIQCDHTGQWTGNVSTCTVVRCAPLNPPAMGNMSCVEPLGASSFTSSCGFSCEEGYLLRGDTNLTCLSTGQWTNRTPACELVQCDAINAPPHASMNCWNPVEEFSYGSTCALECEEGFVLVGTNSTHCSSLGYWSHALPVCQAQQCDALTAPPHGSMNCSDLHGQFHYGSQCLFSCEEGFPLNGVADTECTSLGTWSRRAPLCLVVRCGPLSPPAMGNMTCVEPLGASSFTSSCGFSCEEGYLLRGDTNLTCLSTGQWTNRTPACELVQCDAINAPPHASMNCWNPVEEFSYGSTCALECEEGFVLVGTNSTHCSSLGYWSHALPVCQAQQCDALTAPPHGSMNCSDLHGQFHYGSQCLFSCEEGFLLNGVADTECTSLGTWSRRAPLCLAQQCDALTAPPHGSMNCSDLHGQFHYGSQCLFSCEEGFLLNGVADTECTSLGTWSRRAPLCLVRHCPLLVEPRRGWMNCTHPYSAYSYSSHCLLRCNEGFWLTGAPTMHCNASGVWSQDLPSCQVVQCENLLPPPPSPPPTPSSTPPPTLGPSMNCSHPLGEFSFSSLCLFTCGKGYYLNGTEELSCTSEGQWSDLVPSCQRNITSDQVSAGMLVYAAVGAASAAGLLLLLGLGMLVRKQLSKHGSVNIYNSLWERENPAFENS</sequence>
<evidence type="ECO:0000256" key="24">
    <source>
        <dbReference type="PROSITE-ProRule" id="PRU00302"/>
    </source>
</evidence>
<feature type="disulfide bond" evidence="24">
    <location>
        <begin position="803"/>
        <end position="830"/>
    </location>
</feature>
<dbReference type="InterPro" id="IPR001304">
    <property type="entry name" value="C-type_lectin-like"/>
</dbReference>
<keyword evidence="16" id="KW-0325">Glycoprotein</keyword>
<feature type="domain" description="Sushi" evidence="28">
    <location>
        <begin position="957"/>
        <end position="1018"/>
    </location>
</feature>
<feature type="domain" description="Sushi" evidence="28">
    <location>
        <begin position="709"/>
        <end position="770"/>
    </location>
</feature>
<evidence type="ECO:0000256" key="6">
    <source>
        <dbReference type="ARBA" id="ARBA00022692"/>
    </source>
</evidence>
<dbReference type="SUPFAM" id="SSF56436">
    <property type="entry name" value="C-type lectin-like"/>
    <property type="match status" value="2"/>
</dbReference>
<dbReference type="Proteomes" id="UP001356427">
    <property type="component" value="Unassembled WGS sequence"/>
</dbReference>
<keyword evidence="13 25" id="KW-1133">Transmembrane helix</keyword>
<dbReference type="CDD" id="cd00054">
    <property type="entry name" value="EGF_CA"/>
    <property type="match status" value="2"/>
</dbReference>
<feature type="disulfide bond" evidence="24">
    <location>
        <begin position="1113"/>
        <end position="1140"/>
    </location>
</feature>
<dbReference type="GO" id="GO:0005509">
    <property type="term" value="F:calcium ion binding"/>
    <property type="evidence" value="ECO:0007669"/>
    <property type="project" value="InterPro"/>
</dbReference>
<keyword evidence="11" id="KW-0106">Calcium</keyword>
<evidence type="ECO:0000256" key="14">
    <source>
        <dbReference type="ARBA" id="ARBA00023136"/>
    </source>
</evidence>
<dbReference type="InterPro" id="IPR016187">
    <property type="entry name" value="CTDL_fold"/>
</dbReference>
<evidence type="ECO:0000256" key="13">
    <source>
        <dbReference type="ARBA" id="ARBA00022989"/>
    </source>
</evidence>
<dbReference type="PROSITE" id="PS50026">
    <property type="entry name" value="EGF_3"/>
    <property type="match status" value="2"/>
</dbReference>
<feature type="disulfide bond" evidence="24">
    <location>
        <begin position="1051"/>
        <end position="1078"/>
    </location>
</feature>
<protein>
    <recommendedName>
        <fullName evidence="18">E-selectin</fullName>
    </recommendedName>
    <alternativeName>
        <fullName evidence="19">CD62 antigen-like family member E</fullName>
    </alternativeName>
    <alternativeName>
        <fullName evidence="20">Endothelial leukocyte adhesion molecule 1</fullName>
    </alternativeName>
    <alternativeName>
        <fullName evidence="21">Leukocyte-endothelial cell adhesion molecule 2</fullName>
    </alternativeName>
</protein>
<keyword evidence="30" id="KW-1185">Reference proteome</keyword>
<dbReference type="PROSITE" id="PS00022">
    <property type="entry name" value="EGF_1"/>
    <property type="match status" value="2"/>
</dbReference>
<dbReference type="Pfam" id="PF12661">
    <property type="entry name" value="hEGF"/>
    <property type="match status" value="2"/>
</dbReference>
<keyword evidence="3" id="KW-1003">Cell membrane</keyword>
<keyword evidence="12" id="KW-0130">Cell adhesion</keyword>
<dbReference type="SUPFAM" id="SSF57196">
    <property type="entry name" value="EGF/Laminin"/>
    <property type="match status" value="1"/>
</dbReference>
<dbReference type="SMART" id="SM00032">
    <property type="entry name" value="CCP"/>
    <property type="match status" value="12"/>
</dbReference>
<evidence type="ECO:0000313" key="29">
    <source>
        <dbReference type="EMBL" id="KAK6313688.1"/>
    </source>
</evidence>
<feature type="disulfide bond" evidence="23">
    <location>
        <begin position="509"/>
        <end position="518"/>
    </location>
</feature>
<evidence type="ECO:0000256" key="22">
    <source>
        <dbReference type="ARBA" id="ARBA00045695"/>
    </source>
</evidence>
<feature type="disulfide bond" evidence="24">
    <location>
        <begin position="989"/>
        <end position="1016"/>
    </location>
</feature>
<dbReference type="PROSITE" id="PS00615">
    <property type="entry name" value="C_TYPE_LECTIN_1"/>
    <property type="match status" value="1"/>
</dbReference>
<feature type="disulfide bond" evidence="24">
    <location>
        <begin position="617"/>
        <end position="644"/>
    </location>
</feature>
<feature type="disulfide bond" evidence="24">
    <location>
        <begin position="1190"/>
        <end position="1217"/>
    </location>
</feature>
<feature type="domain" description="Sushi" evidence="28">
    <location>
        <begin position="771"/>
        <end position="832"/>
    </location>
</feature>
<feature type="disulfide bond" evidence="24">
    <location>
        <begin position="865"/>
        <end position="892"/>
    </location>
</feature>
<dbReference type="PRINTS" id="PR00343">
    <property type="entry name" value="SELECTIN"/>
</dbReference>